<evidence type="ECO:0000313" key="2">
    <source>
        <dbReference type="Proteomes" id="UP000238523"/>
    </source>
</evidence>
<proteinExistence type="predicted"/>
<geneLocation type="plasmid" evidence="2">
    <name>prln1</name>
</geneLocation>
<name>A0A2K9ZCZ9_RHILE</name>
<organism evidence="1 2">
    <name type="scientific">Rhizobium leguminosarum</name>
    <dbReference type="NCBI Taxonomy" id="384"/>
    <lineage>
        <taxon>Bacteria</taxon>
        <taxon>Pseudomonadati</taxon>
        <taxon>Pseudomonadota</taxon>
        <taxon>Alphaproteobacteria</taxon>
        <taxon>Hyphomicrobiales</taxon>
        <taxon>Rhizobiaceae</taxon>
        <taxon>Rhizobium/Agrobacterium group</taxon>
        <taxon>Rhizobium</taxon>
    </lineage>
</organism>
<accession>A0A2K9ZCZ9</accession>
<evidence type="ECO:0000313" key="1">
    <source>
        <dbReference type="EMBL" id="AUW45921.1"/>
    </source>
</evidence>
<protein>
    <submittedName>
        <fullName evidence="1">Uncharacterized protein</fullName>
    </submittedName>
</protein>
<sequence length="23" mass="2242">MTTPLDGIDLSVAAGEVVVILGA</sequence>
<reference evidence="1 2" key="1">
    <citation type="submission" date="2017-11" db="EMBL/GenBank/DDBJ databases">
        <title>Complete genome of Rhizobium leguminosarum Norway, an ineffective micro-symbiont.</title>
        <authorList>
            <person name="Hoffrichter A."/>
            <person name="Liang J."/>
            <person name="Brachmann A."/>
            <person name="Marin M."/>
        </authorList>
    </citation>
    <scope>NUCLEOTIDE SEQUENCE [LARGE SCALE GENOMIC DNA]</scope>
    <source>
        <strain evidence="1 2">Norway</strain>
        <plasmid evidence="2">Plasmid prln1</plasmid>
    </source>
</reference>
<dbReference type="EMBL" id="CP025013">
    <property type="protein sequence ID" value="AUW45921.1"/>
    <property type="molecule type" value="Genomic_DNA"/>
</dbReference>
<gene>
    <name evidence="1" type="ORF">CUJ84_pRLN1000460</name>
</gene>
<dbReference type="AlphaFoldDB" id="A0A2K9ZCZ9"/>
<keyword evidence="1" id="KW-0614">Plasmid</keyword>
<dbReference type="Proteomes" id="UP000238523">
    <property type="component" value="Plasmid pRLN1"/>
</dbReference>